<evidence type="ECO:0000256" key="3">
    <source>
        <dbReference type="ARBA" id="ARBA00022679"/>
    </source>
</evidence>
<comment type="pathway">
    <text evidence="6">Pheromone biosynthesis.</text>
</comment>
<evidence type="ECO:0000256" key="5">
    <source>
        <dbReference type="ARBA" id="ARBA00022842"/>
    </source>
</evidence>
<protein>
    <recommendedName>
        <fullName evidence="7">Farnesyl pyrophosphate synthase</fullName>
    </recommendedName>
</protein>
<organism evidence="9 10">
    <name type="scientific">Ramazzottius varieornatus</name>
    <name type="common">Water bear</name>
    <name type="synonym">Tardigrade</name>
    <dbReference type="NCBI Taxonomy" id="947166"/>
    <lineage>
        <taxon>Eukaryota</taxon>
        <taxon>Metazoa</taxon>
        <taxon>Ecdysozoa</taxon>
        <taxon>Tardigrada</taxon>
        <taxon>Eutardigrada</taxon>
        <taxon>Parachela</taxon>
        <taxon>Hypsibioidea</taxon>
        <taxon>Ramazzottiidae</taxon>
        <taxon>Ramazzottius</taxon>
    </lineage>
</organism>
<dbReference type="Pfam" id="PF00348">
    <property type="entry name" value="polyprenyl_synt"/>
    <property type="match status" value="1"/>
</dbReference>
<dbReference type="OrthoDB" id="10257492at2759"/>
<dbReference type="SFLD" id="SFLDS00005">
    <property type="entry name" value="Isoprenoid_Synthase_Type_I"/>
    <property type="match status" value="1"/>
</dbReference>
<evidence type="ECO:0000256" key="8">
    <source>
        <dbReference type="RuleBase" id="RU004466"/>
    </source>
</evidence>
<keyword evidence="10" id="KW-1185">Reference proteome</keyword>
<evidence type="ECO:0000256" key="4">
    <source>
        <dbReference type="ARBA" id="ARBA00022723"/>
    </source>
</evidence>
<keyword evidence="4" id="KW-0479">Metal-binding</keyword>
<dbReference type="InterPro" id="IPR039702">
    <property type="entry name" value="FPS1-like"/>
</dbReference>
<dbReference type="PANTHER" id="PTHR11525:SF0">
    <property type="entry name" value="FARNESYL PYROPHOSPHATE SYNTHASE"/>
    <property type="match status" value="1"/>
</dbReference>
<dbReference type="STRING" id="947166.A0A1D1VGA4"/>
<keyword evidence="5" id="KW-0460">Magnesium</keyword>
<dbReference type="GO" id="GO:0042811">
    <property type="term" value="P:pheromone biosynthetic process"/>
    <property type="evidence" value="ECO:0007669"/>
    <property type="project" value="UniProtKB-ARBA"/>
</dbReference>
<gene>
    <name evidence="9" type="primary">RvY_09151-1</name>
    <name evidence="9" type="synonym">RvY_09151.1</name>
    <name evidence="9" type="ORF">RvY_09151</name>
</gene>
<evidence type="ECO:0000256" key="6">
    <source>
        <dbReference type="ARBA" id="ARBA00033740"/>
    </source>
</evidence>
<proteinExistence type="inferred from homology"/>
<reference evidence="9 10" key="1">
    <citation type="journal article" date="2016" name="Nat. Commun.">
        <title>Extremotolerant tardigrade genome and improved radiotolerance of human cultured cells by tardigrade-unique protein.</title>
        <authorList>
            <person name="Hashimoto T."/>
            <person name="Horikawa D.D."/>
            <person name="Saito Y."/>
            <person name="Kuwahara H."/>
            <person name="Kozuka-Hata H."/>
            <person name="Shin-I T."/>
            <person name="Minakuchi Y."/>
            <person name="Ohishi K."/>
            <person name="Motoyama A."/>
            <person name="Aizu T."/>
            <person name="Enomoto A."/>
            <person name="Kondo K."/>
            <person name="Tanaka S."/>
            <person name="Hara Y."/>
            <person name="Koshikawa S."/>
            <person name="Sagara H."/>
            <person name="Miura T."/>
            <person name="Yokobori S."/>
            <person name="Miyagawa K."/>
            <person name="Suzuki Y."/>
            <person name="Kubo T."/>
            <person name="Oyama M."/>
            <person name="Kohara Y."/>
            <person name="Fujiyama A."/>
            <person name="Arakawa K."/>
            <person name="Katayama T."/>
            <person name="Toyoda A."/>
            <person name="Kunieda T."/>
        </authorList>
    </citation>
    <scope>NUCLEOTIDE SEQUENCE [LARGE SCALE GENOMIC DNA]</scope>
    <source>
        <strain evidence="9 10">YOKOZUNA-1</strain>
    </source>
</reference>
<evidence type="ECO:0000313" key="10">
    <source>
        <dbReference type="Proteomes" id="UP000186922"/>
    </source>
</evidence>
<comment type="caution">
    <text evidence="9">The sequence shown here is derived from an EMBL/GenBank/DDBJ whole genome shotgun (WGS) entry which is preliminary data.</text>
</comment>
<dbReference type="GO" id="GO:0004337">
    <property type="term" value="F:(2E,6E)-farnesyl diphosphate synthase activity"/>
    <property type="evidence" value="ECO:0007669"/>
    <property type="project" value="TreeGrafter"/>
</dbReference>
<evidence type="ECO:0000256" key="2">
    <source>
        <dbReference type="ARBA" id="ARBA00006706"/>
    </source>
</evidence>
<dbReference type="InterPro" id="IPR008949">
    <property type="entry name" value="Isoprenoid_synthase_dom_sf"/>
</dbReference>
<dbReference type="EMBL" id="BDGG01000004">
    <property type="protein sequence ID" value="GAU97933.1"/>
    <property type="molecule type" value="Genomic_DNA"/>
</dbReference>
<evidence type="ECO:0000313" key="9">
    <source>
        <dbReference type="EMBL" id="GAU97933.1"/>
    </source>
</evidence>
<dbReference type="GO" id="GO:0004161">
    <property type="term" value="F:dimethylallyltranstransferase activity"/>
    <property type="evidence" value="ECO:0007669"/>
    <property type="project" value="TreeGrafter"/>
</dbReference>
<dbReference type="GO" id="GO:0045337">
    <property type="term" value="P:farnesyl diphosphate biosynthetic process"/>
    <property type="evidence" value="ECO:0007669"/>
    <property type="project" value="TreeGrafter"/>
</dbReference>
<sequence length="351" mass="40303">MSSSATDGAKNGKSFDAIFQVILRELTSNAPDPGIQQALDWFQQVLEYNVPHGKKNRGLSVVDTYRLLKKNAHIPEEDDQKAAVLGWCVEILQAFFLVADDIMDQSHTRRGQPCWFRQRNVGLIAINDAFYLENAVYAIIKTHFDGLPSYVKIMELFHEVTMQTITGQCLDMVSSRPDEPVDFSTFTSQRYDSIVKYKTAYYSFYLPVALAMYLAGIYDEDSHQRAKAILLEMGHFFQVQDDYLDCFGTPEILGKIGTDIQDRKCGWLIVQALLICNAEQRERLQDNYGIDRPECIQRVKDVYHELAMEKVYKTFEDESAIRIQDLIGKFSGSLPPSIFMSFFNKIFKRNK</sequence>
<dbReference type="SFLD" id="SFLDG01017">
    <property type="entry name" value="Polyprenyl_Transferase_Like"/>
    <property type="match status" value="1"/>
</dbReference>
<comment type="similarity">
    <text evidence="2 8">Belongs to the FPP/GGPP synthase family.</text>
</comment>
<comment type="cofactor">
    <cofactor evidence="1">
        <name>Mg(2+)</name>
        <dbReference type="ChEBI" id="CHEBI:18420"/>
    </cofactor>
</comment>
<dbReference type="Proteomes" id="UP000186922">
    <property type="component" value="Unassembled WGS sequence"/>
</dbReference>
<dbReference type="Gene3D" id="1.10.600.10">
    <property type="entry name" value="Farnesyl Diphosphate Synthase"/>
    <property type="match status" value="1"/>
</dbReference>
<dbReference type="SUPFAM" id="SSF48576">
    <property type="entry name" value="Terpenoid synthases"/>
    <property type="match status" value="1"/>
</dbReference>
<name>A0A1D1VGA4_RAMVA</name>
<dbReference type="InterPro" id="IPR033749">
    <property type="entry name" value="Polyprenyl_synt_CS"/>
</dbReference>
<dbReference type="PROSITE" id="PS00723">
    <property type="entry name" value="POLYPRENYL_SYNTHASE_1"/>
    <property type="match status" value="1"/>
</dbReference>
<dbReference type="GO" id="GO:0005737">
    <property type="term" value="C:cytoplasm"/>
    <property type="evidence" value="ECO:0007669"/>
    <property type="project" value="TreeGrafter"/>
</dbReference>
<dbReference type="PANTHER" id="PTHR11525">
    <property type="entry name" value="FARNESYL-PYROPHOSPHATE SYNTHETASE"/>
    <property type="match status" value="1"/>
</dbReference>
<evidence type="ECO:0000256" key="7">
    <source>
        <dbReference type="ARBA" id="ARBA00034546"/>
    </source>
</evidence>
<dbReference type="AlphaFoldDB" id="A0A1D1VGA4"/>
<dbReference type="PROSITE" id="PS00444">
    <property type="entry name" value="POLYPRENYL_SYNTHASE_2"/>
    <property type="match status" value="1"/>
</dbReference>
<dbReference type="CDD" id="cd00685">
    <property type="entry name" value="Trans_IPPS_HT"/>
    <property type="match status" value="1"/>
</dbReference>
<evidence type="ECO:0000256" key="1">
    <source>
        <dbReference type="ARBA" id="ARBA00001946"/>
    </source>
</evidence>
<accession>A0A1D1VGA4</accession>
<keyword evidence="3 8" id="KW-0808">Transferase</keyword>
<dbReference type="GO" id="GO:0046872">
    <property type="term" value="F:metal ion binding"/>
    <property type="evidence" value="ECO:0007669"/>
    <property type="project" value="UniProtKB-KW"/>
</dbReference>
<dbReference type="InterPro" id="IPR000092">
    <property type="entry name" value="Polyprenyl_synt"/>
</dbReference>
<dbReference type="FunFam" id="1.10.600.10:FF:000021">
    <property type="entry name" value="Farnesyl pyrophosphate synthase"/>
    <property type="match status" value="1"/>
</dbReference>